<dbReference type="SUPFAM" id="SSF57850">
    <property type="entry name" value="RING/U-box"/>
    <property type="match status" value="1"/>
</dbReference>
<keyword evidence="11" id="KW-1185">Reference proteome</keyword>
<dbReference type="EMBL" id="BSYO01000003">
    <property type="protein sequence ID" value="GMH01803.1"/>
    <property type="molecule type" value="Genomic_DNA"/>
</dbReference>
<evidence type="ECO:0000256" key="3">
    <source>
        <dbReference type="ARBA" id="ARBA00022679"/>
    </source>
</evidence>
<feature type="domain" description="RING-type" evidence="9">
    <location>
        <begin position="146"/>
        <end position="187"/>
    </location>
</feature>
<evidence type="ECO:0000256" key="2">
    <source>
        <dbReference type="ARBA" id="ARBA00012483"/>
    </source>
</evidence>
<dbReference type="Proteomes" id="UP001279734">
    <property type="component" value="Unassembled WGS sequence"/>
</dbReference>
<accession>A0AAD3S001</accession>
<dbReference type="SMART" id="SM00184">
    <property type="entry name" value="RING"/>
    <property type="match status" value="1"/>
</dbReference>
<dbReference type="PANTHER" id="PTHR46463">
    <property type="entry name" value="ZINC FINGER, RING/FYVE/PHD-TYPE"/>
    <property type="match status" value="1"/>
</dbReference>
<evidence type="ECO:0000256" key="5">
    <source>
        <dbReference type="ARBA" id="ARBA00022771"/>
    </source>
</evidence>
<dbReference type="GO" id="GO:0008270">
    <property type="term" value="F:zinc ion binding"/>
    <property type="evidence" value="ECO:0007669"/>
    <property type="project" value="UniProtKB-KW"/>
</dbReference>
<dbReference type="PROSITE" id="PS50089">
    <property type="entry name" value="ZF_RING_2"/>
    <property type="match status" value="1"/>
</dbReference>
<keyword evidence="6" id="KW-0833">Ubl conjugation pathway</keyword>
<dbReference type="Gene3D" id="3.30.40.10">
    <property type="entry name" value="Zinc/RING finger domain, C3HC4 (zinc finger)"/>
    <property type="match status" value="1"/>
</dbReference>
<keyword evidence="3" id="KW-0808">Transferase</keyword>
<evidence type="ECO:0000313" key="10">
    <source>
        <dbReference type="EMBL" id="GMH01803.1"/>
    </source>
</evidence>
<protein>
    <recommendedName>
        <fullName evidence="2">RING-type E3 ubiquitin transferase</fullName>
        <ecNumber evidence="2">2.3.2.27</ecNumber>
    </recommendedName>
</protein>
<evidence type="ECO:0000256" key="8">
    <source>
        <dbReference type="PROSITE-ProRule" id="PRU00175"/>
    </source>
</evidence>
<keyword evidence="7" id="KW-0862">Zinc</keyword>
<dbReference type="AlphaFoldDB" id="A0AAD3S001"/>
<dbReference type="InterPro" id="IPR013083">
    <property type="entry name" value="Znf_RING/FYVE/PHD"/>
</dbReference>
<dbReference type="Pfam" id="PF13639">
    <property type="entry name" value="zf-RING_2"/>
    <property type="match status" value="1"/>
</dbReference>
<evidence type="ECO:0000256" key="1">
    <source>
        <dbReference type="ARBA" id="ARBA00000900"/>
    </source>
</evidence>
<comment type="caution">
    <text evidence="10">The sequence shown here is derived from an EMBL/GenBank/DDBJ whole genome shotgun (WGS) entry which is preliminary data.</text>
</comment>
<sequence>MGSVCGCFHVRDDPENASSSDSDAGNYFCPHHLLCNLCNKYTSMFQKREVHVAPSTAQSTAPVISGVTIDISEANKSQGAQPNSVSLGYQPLRPEAALRRGDKNKESCSERRSKKCCPEDSTKIPAKGGETEFCYAYPLPDDEEVCPTCLEEFIPENPQIVTECSHHFHLGCIYEWMERSETCPLCSRVMVFSELKT</sequence>
<keyword evidence="5 8" id="KW-0863">Zinc-finger</keyword>
<dbReference type="EC" id="2.3.2.27" evidence="2"/>
<evidence type="ECO:0000256" key="4">
    <source>
        <dbReference type="ARBA" id="ARBA00022723"/>
    </source>
</evidence>
<reference evidence="10" key="1">
    <citation type="submission" date="2023-05" db="EMBL/GenBank/DDBJ databases">
        <title>Nepenthes gracilis genome sequencing.</title>
        <authorList>
            <person name="Fukushima K."/>
        </authorList>
    </citation>
    <scope>NUCLEOTIDE SEQUENCE</scope>
    <source>
        <strain evidence="10">SING2019-196</strain>
    </source>
</reference>
<proteinExistence type="predicted"/>
<evidence type="ECO:0000259" key="9">
    <source>
        <dbReference type="PROSITE" id="PS50089"/>
    </source>
</evidence>
<evidence type="ECO:0000256" key="6">
    <source>
        <dbReference type="ARBA" id="ARBA00022786"/>
    </source>
</evidence>
<dbReference type="InterPro" id="IPR001841">
    <property type="entry name" value="Znf_RING"/>
</dbReference>
<name>A0AAD3S001_NEPGR</name>
<evidence type="ECO:0000256" key="7">
    <source>
        <dbReference type="ARBA" id="ARBA00022833"/>
    </source>
</evidence>
<keyword evidence="4" id="KW-0479">Metal-binding</keyword>
<organism evidence="10 11">
    <name type="scientific">Nepenthes gracilis</name>
    <name type="common">Slender pitcher plant</name>
    <dbReference type="NCBI Taxonomy" id="150966"/>
    <lineage>
        <taxon>Eukaryota</taxon>
        <taxon>Viridiplantae</taxon>
        <taxon>Streptophyta</taxon>
        <taxon>Embryophyta</taxon>
        <taxon>Tracheophyta</taxon>
        <taxon>Spermatophyta</taxon>
        <taxon>Magnoliopsida</taxon>
        <taxon>eudicotyledons</taxon>
        <taxon>Gunneridae</taxon>
        <taxon>Pentapetalae</taxon>
        <taxon>Caryophyllales</taxon>
        <taxon>Nepenthaceae</taxon>
        <taxon>Nepenthes</taxon>
    </lineage>
</organism>
<gene>
    <name evidence="10" type="ORF">Nepgr_003642</name>
</gene>
<dbReference type="PANTHER" id="PTHR46463:SF10">
    <property type="entry name" value="OS01G0926200 PROTEIN"/>
    <property type="match status" value="1"/>
</dbReference>
<dbReference type="GO" id="GO:0061630">
    <property type="term" value="F:ubiquitin protein ligase activity"/>
    <property type="evidence" value="ECO:0007669"/>
    <property type="project" value="UniProtKB-EC"/>
</dbReference>
<comment type="catalytic activity">
    <reaction evidence="1">
        <text>S-ubiquitinyl-[E2 ubiquitin-conjugating enzyme]-L-cysteine + [acceptor protein]-L-lysine = [E2 ubiquitin-conjugating enzyme]-L-cysteine + N(6)-ubiquitinyl-[acceptor protein]-L-lysine.</text>
        <dbReference type="EC" id="2.3.2.27"/>
    </reaction>
</comment>
<evidence type="ECO:0000313" key="11">
    <source>
        <dbReference type="Proteomes" id="UP001279734"/>
    </source>
</evidence>